<proteinExistence type="predicted"/>
<comment type="caution">
    <text evidence="1">The sequence shown here is derived from an EMBL/GenBank/DDBJ whole genome shotgun (WGS) entry which is preliminary data.</text>
</comment>
<evidence type="ECO:0000313" key="2">
    <source>
        <dbReference type="Proteomes" id="UP001157418"/>
    </source>
</evidence>
<accession>A0AAU9PNU8</accession>
<gene>
    <name evidence="1" type="ORF">LVIROSA_LOCUS36675</name>
</gene>
<dbReference type="Proteomes" id="UP001157418">
    <property type="component" value="Unassembled WGS sequence"/>
</dbReference>
<protein>
    <submittedName>
        <fullName evidence="1">Uncharacterized protein</fullName>
    </submittedName>
</protein>
<dbReference type="AlphaFoldDB" id="A0AAU9PNU8"/>
<evidence type="ECO:0000313" key="1">
    <source>
        <dbReference type="EMBL" id="CAH1451311.1"/>
    </source>
</evidence>
<keyword evidence="2" id="KW-1185">Reference proteome</keyword>
<sequence>MNVRLRKERKVSAVQFSSLRKPKRFWKLLKEKELKIQIMDEFYENLYGIRAKIRPILMLFFNSHGCRSSSSPWLEMKPILQTPQSHPFIRFIPSPTFKIKSVF</sequence>
<name>A0AAU9PNU8_9ASTR</name>
<organism evidence="1 2">
    <name type="scientific">Lactuca virosa</name>
    <dbReference type="NCBI Taxonomy" id="75947"/>
    <lineage>
        <taxon>Eukaryota</taxon>
        <taxon>Viridiplantae</taxon>
        <taxon>Streptophyta</taxon>
        <taxon>Embryophyta</taxon>
        <taxon>Tracheophyta</taxon>
        <taxon>Spermatophyta</taxon>
        <taxon>Magnoliopsida</taxon>
        <taxon>eudicotyledons</taxon>
        <taxon>Gunneridae</taxon>
        <taxon>Pentapetalae</taxon>
        <taxon>asterids</taxon>
        <taxon>campanulids</taxon>
        <taxon>Asterales</taxon>
        <taxon>Asteraceae</taxon>
        <taxon>Cichorioideae</taxon>
        <taxon>Cichorieae</taxon>
        <taxon>Lactucinae</taxon>
        <taxon>Lactuca</taxon>
    </lineage>
</organism>
<dbReference type="EMBL" id="CAKMRJ010005745">
    <property type="protein sequence ID" value="CAH1451311.1"/>
    <property type="molecule type" value="Genomic_DNA"/>
</dbReference>
<reference evidence="1 2" key="1">
    <citation type="submission" date="2022-01" db="EMBL/GenBank/DDBJ databases">
        <authorList>
            <person name="Xiong W."/>
            <person name="Schranz E."/>
        </authorList>
    </citation>
    <scope>NUCLEOTIDE SEQUENCE [LARGE SCALE GENOMIC DNA]</scope>
</reference>